<dbReference type="AlphaFoldDB" id="A0A8S0X1W8"/>
<protein>
    <submittedName>
        <fullName evidence="1">Uncharacterized protein</fullName>
    </submittedName>
</protein>
<evidence type="ECO:0000313" key="1">
    <source>
        <dbReference type="EMBL" id="CAA9891482.1"/>
    </source>
</evidence>
<gene>
    <name evidence="1" type="ORF">METHB2_410024</name>
</gene>
<organism evidence="1 2">
    <name type="scientific">Candidatus Methylobacter favarea</name>
    <dbReference type="NCBI Taxonomy" id="2707345"/>
    <lineage>
        <taxon>Bacteria</taxon>
        <taxon>Pseudomonadati</taxon>
        <taxon>Pseudomonadota</taxon>
        <taxon>Gammaproteobacteria</taxon>
        <taxon>Methylococcales</taxon>
        <taxon>Methylococcaceae</taxon>
        <taxon>Methylobacter</taxon>
    </lineage>
</organism>
<reference evidence="1 2" key="1">
    <citation type="submission" date="2020-02" db="EMBL/GenBank/DDBJ databases">
        <authorList>
            <person name="Hogendoorn C."/>
        </authorList>
    </citation>
    <scope>NUCLEOTIDE SEQUENCE [LARGE SCALE GENOMIC DNA]</scope>
    <source>
        <strain evidence="1">METHB21</strain>
    </source>
</reference>
<dbReference type="EMBL" id="CADCXN010000071">
    <property type="protein sequence ID" value="CAA9891482.1"/>
    <property type="molecule type" value="Genomic_DNA"/>
</dbReference>
<dbReference type="Proteomes" id="UP000494216">
    <property type="component" value="Unassembled WGS sequence"/>
</dbReference>
<comment type="caution">
    <text evidence="1">The sequence shown here is derived from an EMBL/GenBank/DDBJ whole genome shotgun (WGS) entry which is preliminary data.</text>
</comment>
<evidence type="ECO:0000313" key="2">
    <source>
        <dbReference type="Proteomes" id="UP000494216"/>
    </source>
</evidence>
<accession>A0A8S0X1W8</accession>
<name>A0A8S0X1W8_9GAMM</name>
<proteinExistence type="predicted"/>
<sequence>MTSDLCILDAGAGELQNKSLGTNLIYVSQDI</sequence>
<keyword evidence="2" id="KW-1185">Reference proteome</keyword>